<dbReference type="SUPFAM" id="SSF48371">
    <property type="entry name" value="ARM repeat"/>
    <property type="match status" value="1"/>
</dbReference>
<dbReference type="GO" id="GO:0010457">
    <property type="term" value="P:centriole-centriole cohesion"/>
    <property type="evidence" value="ECO:0007669"/>
    <property type="project" value="TreeGrafter"/>
</dbReference>
<dbReference type="GO" id="GO:0032053">
    <property type="term" value="P:ciliary basal body organization"/>
    <property type="evidence" value="ECO:0007669"/>
    <property type="project" value="TreeGrafter"/>
</dbReference>
<evidence type="ECO:0008006" key="3">
    <source>
        <dbReference type="Google" id="ProtNLM"/>
    </source>
</evidence>
<dbReference type="GO" id="GO:0007099">
    <property type="term" value="P:centriole replication"/>
    <property type="evidence" value="ECO:0007669"/>
    <property type="project" value="TreeGrafter"/>
</dbReference>
<dbReference type="Proteomes" id="UP000095300">
    <property type="component" value="Unassembled WGS sequence"/>
</dbReference>
<dbReference type="EnsemblMetazoa" id="SCAU010138-RC">
    <property type="protein sequence ID" value="SCAU010138-PC"/>
    <property type="gene ID" value="SCAU010138"/>
</dbReference>
<dbReference type="EnsemblMetazoa" id="SCAU010138-RB">
    <property type="protein sequence ID" value="SCAU010138-PB"/>
    <property type="gene ID" value="SCAU010138"/>
</dbReference>
<dbReference type="GO" id="GO:0005813">
    <property type="term" value="C:centrosome"/>
    <property type="evidence" value="ECO:0007669"/>
    <property type="project" value="InterPro"/>
</dbReference>
<dbReference type="GO" id="GO:0036064">
    <property type="term" value="C:ciliary basal body"/>
    <property type="evidence" value="ECO:0007669"/>
    <property type="project" value="InterPro"/>
</dbReference>
<protein>
    <recommendedName>
        <fullName evidence="3">Rotatin N-terminal domain-containing protein</fullName>
    </recommendedName>
</protein>
<sequence length="1830" mass="208631">MAATERLSLKSEPDTPEDYKLEHYEVPWSTPSSSDYTSMKFLADIIKNPSSKPVELLHAMQHLQITMKDYPAEYMLQAPNIFRNLLKLFEAQHTQDYDQCSIDMTALVLCEFLKCLETRLEFRKKSCNYPPTSTTNDNELPKPCQLRVEKALNDLFGLCISYFDIKSEHGIASPIVWEMVFKTLLLHGILKRQIHDVHLQMLARVVSHLQLRYSETDQCTRLRIYQMQLIFLLQDIAEMNGCYKPLYSVAVFEPILRDYPLKCLYPERHHRLENTLFRNDSSLKEKYKALNKFEHSFREAIQMISGSPVCGVELIKQSSEIPLVLERLQSRQMMDALFKALQDSTPLYVSNAELKEEAIDFLIKLLNIECMPLQMYMYEQVISAFKRHIGCLMNGESYMAVCSNACLLANAIIGVPFNTKLLLHILNKGFESPEQRIKSCCFKILELLLQSETLFGSEWSQFLPKLIPLLPLLSCCTDSKRIMELLLKLYDPDNRHLPYVNVLQGNVCFLLHANADRRSEALTRLLYTLNSLNCSDKYMPKLMQISDTLPNDICLLTAPREYRHVFNDIAPMRSDAIVTLNSLFQLLDSPDVEPLIRKTTLMQINVLCSNWHVTGELCSAGASYLILQAMENSLQNNCFVDYPDTCIPAISILNKILLYDTSLRCELSETPNIYVLLLRALMMFHNDIQVRQDATMCLFQLIFAHHLVVTEKSVEGPLVLGNIHMPLDVSLRSAFACNNQDEAELRIICSIFGSASKEIQYWRFVIAEASCNGLHSINQKSAGKQSQLDIREDLKLTSQDIRLIRATQPGVSLQRLARATSNATDHRSLMHACSMLNQQLLLPRLQHTFTVDTDSMEMLSNMLNKYLQLQPSNNNDLELYGYLVGVLMNCLRIPLIHVASEFIKMLHKDVRHAFITLITTQQEDIPLNIYCQIARIMQYLVEHCREAFEHILTASERSNFFSKLFDLLMERCLQLFEARDLQRVRCLLSLLLALSSCHLDMSDKILFYYCRRFLQLSLGLKSFTQTGSQWHYACLKSILQLSRQMEAPQHSFRLTAGVVKYISGLCAHINGQVRGLAWSILYVISETVALPPEDGKEAKSSDCSGPQLLLNELSFLPGGFMACCISSAMDNNEIVQVRQLAGQLFANLIQRGQENTETLEQLLEQYGFLNAAGEAVNKDVCVLSDELPQGLDASNTNITTCDLLTSYTRICIEMSLRSPMFLEEICTRPFMFKLYEIFKHPIASMTNNSTGYIDMIAMICRLYAICNTNNFIFLQRTICRDPVWLNSFCKIMFSIEYSSIEPFKIVDIMQLLMVLIKDPTALEHLTTQMLEYSSDIVRLYQYTIAIVRLGTMLQRCMLSFLSLLCIKAQPEIGGELSCNILLLINGSNIDNDNCTEAYAEVIREDKENQNGNIKKKVNKSNEKAKTTTTSSISEHICILLIRLFTHLYPLKVCKFTTLPSENQQQVVETLSLILKVSPNAQETARNLKLNEQVVNIFKTFFEEFATTSCTTYVKRYGEHKKSAVVKNMQLLFNFLLNWHSSPTMVITDDNLAIEYSKLIIQIWPWMAHSGELKLAVLQATAFFCERSLVVCKRFSTINNSSFAHSVLQLTTKLMMADTLKIKTSSTDSCAVISAGLRVLINCCSSVEGRNALNKAHVTDIFDSLYPFNNKAARLKSDIVIAWLTFWETLSRYEEGAQVHHLNSLCAVINRCKGETRILCLRILRNVTFLNSNRSILLTSTDFIYTANEIVSQTLSAKSSVEEQLAICVALWKLICGGAKFVAMIRGTKLAKQLRLLRDALTSLMEESNAKIKFGKDLLKVLDIIFKIFQN</sequence>
<accession>A0A1I8PQC3</accession>
<keyword evidence="2" id="KW-1185">Reference proteome</keyword>
<evidence type="ECO:0000313" key="1">
    <source>
        <dbReference type="EnsemblMetazoa" id="SCAU010138-PB"/>
    </source>
</evidence>
<reference evidence="2" key="1">
    <citation type="submission" date="2015-05" db="EMBL/GenBank/DDBJ databases">
        <authorList>
            <person name="Wilson R.K."/>
            <person name="Warren W.C."/>
            <person name="Olafson P."/>
        </authorList>
    </citation>
    <scope>NUCLEOTIDE SEQUENCE [LARGE SCALE GENOMIC DNA]</scope>
    <source>
        <strain evidence="2">USDA</strain>
    </source>
</reference>
<dbReference type="InterPro" id="IPR016024">
    <property type="entry name" value="ARM-type_fold"/>
</dbReference>
<dbReference type="KEGG" id="scac:106082395"/>
<dbReference type="VEuPathDB" id="VectorBase:SCAU010138"/>
<proteinExistence type="predicted"/>
<dbReference type="PANTHER" id="PTHR31691">
    <property type="entry name" value="ROTATIN"/>
    <property type="match status" value="1"/>
</dbReference>
<organism evidence="1 2">
    <name type="scientific">Stomoxys calcitrans</name>
    <name type="common">Stable fly</name>
    <name type="synonym">Conops calcitrans</name>
    <dbReference type="NCBI Taxonomy" id="35570"/>
    <lineage>
        <taxon>Eukaryota</taxon>
        <taxon>Metazoa</taxon>
        <taxon>Ecdysozoa</taxon>
        <taxon>Arthropoda</taxon>
        <taxon>Hexapoda</taxon>
        <taxon>Insecta</taxon>
        <taxon>Pterygota</taxon>
        <taxon>Neoptera</taxon>
        <taxon>Endopterygota</taxon>
        <taxon>Diptera</taxon>
        <taxon>Brachycera</taxon>
        <taxon>Muscomorpha</taxon>
        <taxon>Muscoidea</taxon>
        <taxon>Muscidae</taxon>
        <taxon>Stomoxys</taxon>
    </lineage>
</organism>
<reference evidence="1" key="2">
    <citation type="submission" date="2020-05" db="UniProtKB">
        <authorList>
            <consortium name="EnsemblMetazoa"/>
        </authorList>
    </citation>
    <scope>IDENTIFICATION</scope>
    <source>
        <strain evidence="1">USDA</strain>
    </source>
</reference>
<evidence type="ECO:0000313" key="2">
    <source>
        <dbReference type="Proteomes" id="UP000095300"/>
    </source>
</evidence>
<dbReference type="PANTHER" id="PTHR31691:SF1">
    <property type="entry name" value="ROTATIN"/>
    <property type="match status" value="1"/>
</dbReference>
<dbReference type="OrthoDB" id="428850at2759"/>
<dbReference type="GO" id="GO:0005814">
    <property type="term" value="C:centriole"/>
    <property type="evidence" value="ECO:0007669"/>
    <property type="project" value="TreeGrafter"/>
</dbReference>
<gene>
    <name evidence="1" type="primary">106082395</name>
</gene>
<dbReference type="InterPro" id="IPR030791">
    <property type="entry name" value="Rotatin"/>
</dbReference>
<name>A0A1I8PQC3_STOCA</name>